<evidence type="ECO:0000256" key="1">
    <source>
        <dbReference type="ARBA" id="ARBA00005350"/>
    </source>
</evidence>
<evidence type="ECO:0000313" key="4">
    <source>
        <dbReference type="RefSeq" id="XP_030043038.1"/>
    </source>
</evidence>
<sequence>MSQQQPPALAADSIVPTIPPVHGVPPGLEYLMQVDQILIHQKRYSWLQYNSQYEIVNTMGQMVYFAEEQREWCGPRLDVGITDNSGVKAVHLLLPTECCSFDMELEVYSPPLGTLIGYVAKNWEAFKSTFYIMNPAKEVVLKIVGPGWNIRGFSDVKFEVTTADESLLVGQITRTWRGLCKEMTSSNDHFSIQFPLDLDVKVKAVLMAACLFIDYLYYDQRRRNNQ</sequence>
<dbReference type="KEGG" id="muo:115457652"/>
<keyword evidence="3" id="KW-1185">Reference proteome</keyword>
<evidence type="ECO:0000313" key="3">
    <source>
        <dbReference type="Proteomes" id="UP000515156"/>
    </source>
</evidence>
<proteinExistence type="inferred from homology"/>
<dbReference type="InterPro" id="IPR025659">
    <property type="entry name" value="Tubby-like_C"/>
</dbReference>
<dbReference type="PANTHER" id="PTHR23248:SF66">
    <property type="entry name" value="PHOSPHOLIPID SCRAMBLASE"/>
    <property type="match status" value="1"/>
</dbReference>
<keyword evidence="2" id="KW-0106">Calcium</keyword>
<accession>A0A6P7WRM7</accession>
<dbReference type="GO" id="GO:0017128">
    <property type="term" value="F:phospholipid scramblase activity"/>
    <property type="evidence" value="ECO:0007669"/>
    <property type="project" value="InterPro"/>
</dbReference>
<dbReference type="SUPFAM" id="SSF54518">
    <property type="entry name" value="Tubby C-terminal domain-like"/>
    <property type="match status" value="1"/>
</dbReference>
<keyword evidence="2" id="KW-0449">Lipoprotein</keyword>
<dbReference type="InParanoid" id="A0A6P7WRM7"/>
<evidence type="ECO:0000256" key="2">
    <source>
        <dbReference type="RuleBase" id="RU363116"/>
    </source>
</evidence>
<dbReference type="AlphaFoldDB" id="A0A6P7WRM7"/>
<dbReference type="PANTHER" id="PTHR23248">
    <property type="entry name" value="PHOSPHOLIPID SCRAMBLASE-RELATED"/>
    <property type="match status" value="1"/>
</dbReference>
<dbReference type="InterPro" id="IPR005552">
    <property type="entry name" value="Scramblase"/>
</dbReference>
<protein>
    <recommendedName>
        <fullName evidence="2">Phospholipid scramblase</fullName>
    </recommendedName>
</protein>
<name>A0A6P7WRM7_9AMPH</name>
<organism evidence="3 4">
    <name type="scientific">Microcaecilia unicolor</name>
    <dbReference type="NCBI Taxonomy" id="1415580"/>
    <lineage>
        <taxon>Eukaryota</taxon>
        <taxon>Metazoa</taxon>
        <taxon>Chordata</taxon>
        <taxon>Craniata</taxon>
        <taxon>Vertebrata</taxon>
        <taxon>Euteleostomi</taxon>
        <taxon>Amphibia</taxon>
        <taxon>Gymnophiona</taxon>
        <taxon>Siphonopidae</taxon>
        <taxon>Microcaecilia</taxon>
    </lineage>
</organism>
<dbReference type="RefSeq" id="XP_030043038.1">
    <property type="nucleotide sequence ID" value="XM_030187178.1"/>
</dbReference>
<dbReference type="OrthoDB" id="191150at2759"/>
<comment type="similarity">
    <text evidence="1 2">Belongs to the phospholipid scramblase family.</text>
</comment>
<gene>
    <name evidence="4" type="primary">LOC115457652</name>
</gene>
<dbReference type="GeneID" id="115457652"/>
<dbReference type="Pfam" id="PF03803">
    <property type="entry name" value="Scramblase"/>
    <property type="match status" value="1"/>
</dbReference>
<keyword evidence="2" id="KW-0564">Palmitate</keyword>
<reference evidence="4" key="1">
    <citation type="submission" date="2025-08" db="UniProtKB">
        <authorList>
            <consortium name="RefSeq"/>
        </authorList>
    </citation>
    <scope>IDENTIFICATION</scope>
</reference>
<comment type="function">
    <text evidence="2">May mediate accelerated ATP-independent bidirectional transbilayer migration of phospholipids upon binding calcium ions that results in a loss of phospholipid asymmetry in the plasma membrane.</text>
</comment>
<comment type="cofactor">
    <cofactor evidence="2">
        <name>Ca(2+)</name>
        <dbReference type="ChEBI" id="CHEBI:29108"/>
    </cofactor>
</comment>
<dbReference type="GO" id="GO:0005886">
    <property type="term" value="C:plasma membrane"/>
    <property type="evidence" value="ECO:0007669"/>
    <property type="project" value="TreeGrafter"/>
</dbReference>
<dbReference type="Proteomes" id="UP000515156">
    <property type="component" value="Chromosome 14"/>
</dbReference>